<protein>
    <submittedName>
        <fullName evidence="1">Uncharacterized protein</fullName>
    </submittedName>
</protein>
<accession>A0ABX2V7R5</accession>
<proteinExistence type="predicted"/>
<keyword evidence="2" id="KW-1185">Reference proteome</keyword>
<comment type="caution">
    <text evidence="1">The sequence shown here is derived from an EMBL/GenBank/DDBJ whole genome shotgun (WGS) entry which is preliminary data.</text>
</comment>
<name>A0ABX2V7R5_9BACL</name>
<gene>
    <name evidence="1" type="ORF">A3783_16345</name>
</gene>
<organism evidence="1 2">
    <name type="scientific">Exiguobacterium undae</name>
    <dbReference type="NCBI Taxonomy" id="169177"/>
    <lineage>
        <taxon>Bacteria</taxon>
        <taxon>Bacillati</taxon>
        <taxon>Bacillota</taxon>
        <taxon>Bacilli</taxon>
        <taxon>Bacillales</taxon>
        <taxon>Bacillales Family XII. Incertae Sedis</taxon>
        <taxon>Exiguobacterium</taxon>
    </lineage>
</organism>
<dbReference type="Proteomes" id="UP000078447">
    <property type="component" value="Unassembled WGS sequence"/>
</dbReference>
<evidence type="ECO:0000313" key="1">
    <source>
        <dbReference type="EMBL" id="OAN13865.1"/>
    </source>
</evidence>
<dbReference type="RefSeq" id="WP_028105310.1">
    <property type="nucleotide sequence ID" value="NZ_LVVL01000004.1"/>
</dbReference>
<evidence type="ECO:0000313" key="2">
    <source>
        <dbReference type="Proteomes" id="UP000078447"/>
    </source>
</evidence>
<reference evidence="1 2" key="1">
    <citation type="submission" date="2016-03" db="EMBL/GenBank/DDBJ databases">
        <authorList>
            <person name="Cho S.-Y."/>
            <person name="Lim S."/>
            <person name="Kim H."/>
            <person name="Soh E.H."/>
            <person name="Moon J.S."/>
        </authorList>
    </citation>
    <scope>NUCLEOTIDE SEQUENCE [LARGE SCALE GENOMIC DNA]</scope>
    <source>
        <strain evidence="1 2">KCTC 3810</strain>
    </source>
</reference>
<sequence>MLSDAYYELLYMLDMDEVIEGNNLHIEIYKRVGQELKLSNQSYWKHPDYEEPRTKEEILIELDELLE</sequence>
<dbReference type="EMBL" id="LVVL01000004">
    <property type="protein sequence ID" value="OAN13865.1"/>
    <property type="molecule type" value="Genomic_DNA"/>
</dbReference>